<keyword evidence="8" id="KW-0675">Receptor</keyword>
<dbReference type="InterPro" id="IPR015683">
    <property type="entry name" value="Ionotropic_Glu_rcpt"/>
</dbReference>
<evidence type="ECO:0000313" key="18">
    <source>
        <dbReference type="Proteomes" id="UP001186944"/>
    </source>
</evidence>
<organism evidence="17 18">
    <name type="scientific">Pinctada imbricata</name>
    <name type="common">Atlantic pearl-oyster</name>
    <name type="synonym">Pinctada martensii</name>
    <dbReference type="NCBI Taxonomy" id="66713"/>
    <lineage>
        <taxon>Eukaryota</taxon>
        <taxon>Metazoa</taxon>
        <taxon>Spiralia</taxon>
        <taxon>Lophotrochozoa</taxon>
        <taxon>Mollusca</taxon>
        <taxon>Bivalvia</taxon>
        <taxon>Autobranchia</taxon>
        <taxon>Pteriomorphia</taxon>
        <taxon>Pterioida</taxon>
        <taxon>Pterioidea</taxon>
        <taxon>Pteriidae</taxon>
        <taxon>Pinctada</taxon>
    </lineage>
</organism>
<feature type="disulfide bond" evidence="14">
    <location>
        <begin position="235"/>
        <end position="292"/>
    </location>
</feature>
<feature type="non-terminal residue" evidence="17">
    <location>
        <position position="1"/>
    </location>
</feature>
<dbReference type="GO" id="GO:0038023">
    <property type="term" value="F:signaling receptor activity"/>
    <property type="evidence" value="ECO:0007669"/>
    <property type="project" value="InterPro"/>
</dbReference>
<keyword evidence="18" id="KW-1185">Reference proteome</keyword>
<dbReference type="FunFam" id="1.10.287.70:FF:000143">
    <property type="entry name" value="Probable glutamate receptor"/>
    <property type="match status" value="1"/>
</dbReference>
<feature type="transmembrane region" description="Helical" evidence="15">
    <location>
        <begin position="53"/>
        <end position="74"/>
    </location>
</feature>
<keyword evidence="10" id="KW-1071">Ligand-gated ion channel</keyword>
<evidence type="ECO:0000256" key="1">
    <source>
        <dbReference type="ARBA" id="ARBA00004651"/>
    </source>
</evidence>
<keyword evidence="7 15" id="KW-0472">Membrane</keyword>
<feature type="binding site" evidence="12">
    <location>
        <position position="223"/>
    </location>
    <ligand>
        <name>L-glutamate</name>
        <dbReference type="ChEBI" id="CHEBI:29985"/>
    </ligand>
</feature>
<protein>
    <recommendedName>
        <fullName evidence="16">Ionotropic glutamate receptor C-terminal domain-containing protein</fullName>
    </recommendedName>
</protein>
<keyword evidence="4 15" id="KW-0812">Transmembrane</keyword>
<evidence type="ECO:0000256" key="14">
    <source>
        <dbReference type="PIRSR" id="PIRSR601508-3"/>
    </source>
</evidence>
<evidence type="ECO:0000259" key="16">
    <source>
        <dbReference type="SMART" id="SM00079"/>
    </source>
</evidence>
<dbReference type="AlphaFoldDB" id="A0AA89BPU9"/>
<dbReference type="GO" id="GO:0005886">
    <property type="term" value="C:plasma membrane"/>
    <property type="evidence" value="ECO:0007669"/>
    <property type="project" value="UniProtKB-SubCell"/>
</dbReference>
<evidence type="ECO:0000256" key="8">
    <source>
        <dbReference type="ARBA" id="ARBA00023170"/>
    </source>
</evidence>
<evidence type="ECO:0000256" key="7">
    <source>
        <dbReference type="ARBA" id="ARBA00023136"/>
    </source>
</evidence>
<dbReference type="SMART" id="SM00079">
    <property type="entry name" value="PBPe"/>
    <property type="match status" value="1"/>
</dbReference>
<keyword evidence="11" id="KW-0407">Ion channel</keyword>
<feature type="transmembrane region" description="Helical" evidence="15">
    <location>
        <begin position="313"/>
        <end position="334"/>
    </location>
</feature>
<evidence type="ECO:0000256" key="15">
    <source>
        <dbReference type="SAM" id="Phobius"/>
    </source>
</evidence>
<dbReference type="GO" id="GO:0015276">
    <property type="term" value="F:ligand-gated monoatomic ion channel activity"/>
    <property type="evidence" value="ECO:0007669"/>
    <property type="project" value="InterPro"/>
</dbReference>
<feature type="binding site" evidence="12">
    <location>
        <position position="15"/>
    </location>
    <ligand>
        <name>L-glutamate</name>
        <dbReference type="ChEBI" id="CHEBI:29985"/>
    </ligand>
</feature>
<dbReference type="Proteomes" id="UP001186944">
    <property type="component" value="Unassembled WGS sequence"/>
</dbReference>
<accession>A0AA89BPU9</accession>
<gene>
    <name evidence="17" type="ORF">FSP39_004629</name>
</gene>
<sequence>EVDFAVGPFTITSIRETVIDFTKPYMEDGAGILTRKPESNANKMFQMFKPFSLTVWICIGVSILVVGVLLFIANRMSPFTRYNRKEKFAPKDEIRLLSCMWLIFAFFMEQGGEPQPSAMSGRCILGFWWIFTILTMSIYTANLAAFLTVNIAEEPINSLEDLVAQTEIEPLVKRGTNLYTLFQTSETGIYQSVWNMLNGGIEIVDGATAIDMVRNGDYAYMTDNSQLQYIMLSDCETFALSKEMFNTAGYGFVLPENAPYLDHFNQKIMRMQEAGLVEKWYQKWWTSTVDNCLNIGRTSSAKTLDIDSLSGLFIVYVSIVAISLISLIIEVFVIKRRKSKEAQNASELSPDRLTESRESTQSQMFTFNALMSSTI</sequence>
<keyword evidence="3" id="KW-1003">Cell membrane</keyword>
<keyword evidence="2" id="KW-0813">Transport</keyword>
<dbReference type="Pfam" id="PF10613">
    <property type="entry name" value="Lig_chan-Glu_bd"/>
    <property type="match status" value="1"/>
</dbReference>
<evidence type="ECO:0000256" key="6">
    <source>
        <dbReference type="ARBA" id="ARBA00023065"/>
    </source>
</evidence>
<dbReference type="PRINTS" id="PR00177">
    <property type="entry name" value="NMDARECEPTOR"/>
</dbReference>
<evidence type="ECO:0000256" key="11">
    <source>
        <dbReference type="ARBA" id="ARBA00023303"/>
    </source>
</evidence>
<reference evidence="17" key="1">
    <citation type="submission" date="2019-08" db="EMBL/GenBank/DDBJ databases">
        <title>The improved chromosome-level genome for the pearl oyster Pinctada fucata martensii using PacBio sequencing and Hi-C.</title>
        <authorList>
            <person name="Zheng Z."/>
        </authorList>
    </citation>
    <scope>NUCLEOTIDE SEQUENCE</scope>
    <source>
        <strain evidence="17">ZZ-2019</strain>
        <tissue evidence="17">Adductor muscle</tissue>
    </source>
</reference>
<evidence type="ECO:0000256" key="5">
    <source>
        <dbReference type="ARBA" id="ARBA00022989"/>
    </source>
</evidence>
<keyword evidence="14" id="KW-1015">Disulfide bond</keyword>
<feature type="binding site" evidence="12">
    <location>
        <position position="10"/>
    </location>
    <ligand>
        <name>L-glutamate</name>
        <dbReference type="ChEBI" id="CHEBI:29985"/>
    </ligand>
</feature>
<evidence type="ECO:0000256" key="3">
    <source>
        <dbReference type="ARBA" id="ARBA00022475"/>
    </source>
</evidence>
<keyword evidence="5 15" id="KW-1133">Transmembrane helix</keyword>
<dbReference type="Gene3D" id="3.40.190.10">
    <property type="entry name" value="Periplasmic binding protein-like II"/>
    <property type="match status" value="3"/>
</dbReference>
<feature type="site" description="Crucial to convey clamshell closure to channel opening" evidence="13">
    <location>
        <position position="156"/>
    </location>
</feature>
<keyword evidence="9" id="KW-0325">Glycoprotein</keyword>
<feature type="domain" description="Ionotropic glutamate receptor C-terminal" evidence="16">
    <location>
        <begin position="63"/>
        <end position="287"/>
    </location>
</feature>
<name>A0AA89BPU9_PINIB</name>
<dbReference type="SUPFAM" id="SSF53850">
    <property type="entry name" value="Periplasmic binding protein-like II"/>
    <property type="match status" value="1"/>
</dbReference>
<evidence type="ECO:0000256" key="9">
    <source>
        <dbReference type="ARBA" id="ARBA00023180"/>
    </source>
</evidence>
<keyword evidence="6" id="KW-0406">Ion transport</keyword>
<evidence type="ECO:0000313" key="17">
    <source>
        <dbReference type="EMBL" id="KAK3089561.1"/>
    </source>
</evidence>
<dbReference type="Pfam" id="PF00060">
    <property type="entry name" value="Lig_chan"/>
    <property type="match status" value="1"/>
</dbReference>
<evidence type="ECO:0000256" key="10">
    <source>
        <dbReference type="ARBA" id="ARBA00023286"/>
    </source>
</evidence>
<dbReference type="Gene3D" id="1.10.287.70">
    <property type="match status" value="1"/>
</dbReference>
<evidence type="ECO:0000256" key="12">
    <source>
        <dbReference type="PIRSR" id="PIRSR601508-1"/>
    </source>
</evidence>
<dbReference type="InterPro" id="IPR001320">
    <property type="entry name" value="Iontro_rcpt_C"/>
</dbReference>
<evidence type="ECO:0000256" key="2">
    <source>
        <dbReference type="ARBA" id="ARBA00022448"/>
    </source>
</evidence>
<evidence type="ECO:0000256" key="4">
    <source>
        <dbReference type="ARBA" id="ARBA00022692"/>
    </source>
</evidence>
<comment type="caution">
    <text evidence="17">The sequence shown here is derived from an EMBL/GenBank/DDBJ whole genome shotgun (WGS) entry which is preliminary data.</text>
</comment>
<feature type="transmembrane region" description="Helical" evidence="15">
    <location>
        <begin position="124"/>
        <end position="147"/>
    </location>
</feature>
<dbReference type="InterPro" id="IPR019594">
    <property type="entry name" value="Glu/Gly-bd"/>
</dbReference>
<feature type="binding site" evidence="12">
    <location>
        <position position="8"/>
    </location>
    <ligand>
        <name>L-glutamate</name>
        <dbReference type="ChEBI" id="CHEBI:29985"/>
    </ligand>
</feature>
<evidence type="ECO:0000256" key="13">
    <source>
        <dbReference type="PIRSR" id="PIRSR601508-2"/>
    </source>
</evidence>
<dbReference type="PANTHER" id="PTHR18966">
    <property type="entry name" value="IONOTROPIC GLUTAMATE RECEPTOR"/>
    <property type="match status" value="1"/>
</dbReference>
<proteinExistence type="predicted"/>
<dbReference type="InterPro" id="IPR001508">
    <property type="entry name" value="Iono_Glu_rcpt_met"/>
</dbReference>
<dbReference type="EMBL" id="VSWD01000010">
    <property type="protein sequence ID" value="KAK3089561.1"/>
    <property type="molecule type" value="Genomic_DNA"/>
</dbReference>
<comment type="subcellular location">
    <subcellularLocation>
        <location evidence="1">Cell membrane</location>
        <topology evidence="1">Multi-pass membrane protein</topology>
    </subcellularLocation>
</comment>